<dbReference type="SUPFAM" id="SSF56954">
    <property type="entry name" value="Outer membrane efflux proteins (OEP)"/>
    <property type="match status" value="1"/>
</dbReference>
<dbReference type="InterPro" id="IPR010131">
    <property type="entry name" value="MdtP/NodT-like"/>
</dbReference>
<dbReference type="AlphaFoldDB" id="A0A080LZ36"/>
<evidence type="ECO:0000313" key="2">
    <source>
        <dbReference type="EMBL" id="KFB74138.1"/>
    </source>
</evidence>
<comment type="similarity">
    <text evidence="1">Belongs to the outer membrane factor (OMF) (TC 1.B.17) family.</text>
</comment>
<reference evidence="2 3" key="1">
    <citation type="submission" date="2014-02" db="EMBL/GenBank/DDBJ databases">
        <title>Expanding our view of genomic diversity in Candidatus Accumulibacter clades.</title>
        <authorList>
            <person name="Skennerton C.T."/>
            <person name="Barr J.J."/>
            <person name="Slater F.R."/>
            <person name="Bond P.L."/>
            <person name="Tyson G.W."/>
        </authorList>
    </citation>
    <scope>NUCLEOTIDE SEQUENCE [LARGE SCALE GENOMIC DNA]</scope>
    <source>
        <strain evidence="3">BA-91</strain>
    </source>
</reference>
<dbReference type="PANTHER" id="PTHR30203">
    <property type="entry name" value="OUTER MEMBRANE CATION EFFLUX PROTEIN"/>
    <property type="match status" value="1"/>
</dbReference>
<sequence>MPEVTCLSEQDANDLANSTCWTQFDDPVLGDLVDTALRQNHDLLIATARIEEFAGRYGIVRAELFPQVGAGYEASRQRNTLLGANSPSTYNNYQAVIAASWEVGLWGEFAASTKPPGHSCWAVKMPAEQSFCRWSAASPAPTSISATSIGSWNRQN</sequence>
<proteinExistence type="inferred from homology"/>
<evidence type="ECO:0000256" key="1">
    <source>
        <dbReference type="ARBA" id="ARBA00007613"/>
    </source>
</evidence>
<comment type="caution">
    <text evidence="2">The sequence shown here is derived from an EMBL/GenBank/DDBJ whole genome shotgun (WGS) entry which is preliminary data.</text>
</comment>
<accession>A0A080LZ36</accession>
<dbReference type="Proteomes" id="UP000020077">
    <property type="component" value="Unassembled WGS sequence"/>
</dbReference>
<dbReference type="InterPro" id="IPR003423">
    <property type="entry name" value="OMP_efflux"/>
</dbReference>
<name>A0A080LZ36_9PROT</name>
<dbReference type="GO" id="GO:0015562">
    <property type="term" value="F:efflux transmembrane transporter activity"/>
    <property type="evidence" value="ECO:0007669"/>
    <property type="project" value="InterPro"/>
</dbReference>
<dbReference type="Gene3D" id="2.20.200.10">
    <property type="entry name" value="Outer membrane efflux proteins (OEP)"/>
    <property type="match status" value="1"/>
</dbReference>
<evidence type="ECO:0000313" key="3">
    <source>
        <dbReference type="Proteomes" id="UP000020077"/>
    </source>
</evidence>
<organism evidence="2 3">
    <name type="scientific">Candidatus Accumulibacter phosphatis</name>
    <dbReference type="NCBI Taxonomy" id="327160"/>
    <lineage>
        <taxon>Bacteria</taxon>
        <taxon>Pseudomonadati</taxon>
        <taxon>Pseudomonadota</taxon>
        <taxon>Betaproteobacteria</taxon>
        <taxon>Candidatus Accumulibacter</taxon>
    </lineage>
</organism>
<dbReference type="Pfam" id="PF02321">
    <property type="entry name" value="OEP"/>
    <property type="match status" value="1"/>
</dbReference>
<gene>
    <name evidence="2" type="primary">oprM_2</name>
    <name evidence="2" type="ORF">AW09_000590</name>
</gene>
<dbReference type="Gene3D" id="1.20.1600.10">
    <property type="entry name" value="Outer membrane efflux proteins (OEP)"/>
    <property type="match status" value="1"/>
</dbReference>
<dbReference type="EMBL" id="JDVG02000093">
    <property type="protein sequence ID" value="KFB74138.1"/>
    <property type="molecule type" value="Genomic_DNA"/>
</dbReference>
<protein>
    <submittedName>
        <fullName evidence="2">Outer membrane protein OprM</fullName>
    </submittedName>
</protein>